<gene>
    <name evidence="1" type="ORF">BOO71_0010564</name>
</gene>
<dbReference type="EMBL" id="MSTI01000123">
    <property type="protein sequence ID" value="OLV16899.1"/>
    <property type="molecule type" value="Genomic_DNA"/>
</dbReference>
<evidence type="ECO:0000313" key="2">
    <source>
        <dbReference type="Proteomes" id="UP000186607"/>
    </source>
</evidence>
<dbReference type="Proteomes" id="UP000186607">
    <property type="component" value="Unassembled WGS sequence"/>
</dbReference>
<name>A0A1U7NVF6_9DEIO</name>
<sequence length="113" mass="12573">MKRYAVLRDTTLGLQAEKDALGVEIKGAMLSGARPECELYRARLQTTRTPTYPVDRFREVYGDAATFEAARIDNRRVKELVKAGDLDGAPLENIALMTDSHALYLVSKTQEAV</sequence>
<reference evidence="1 2" key="1">
    <citation type="submission" date="2017-01" db="EMBL/GenBank/DDBJ databases">
        <title>Genome Analysis of Deinococcus marmoris KOPRI26562.</title>
        <authorList>
            <person name="Kim J.H."/>
            <person name="Oh H.-M."/>
        </authorList>
    </citation>
    <scope>NUCLEOTIDE SEQUENCE [LARGE SCALE GENOMIC DNA]</scope>
    <source>
        <strain evidence="1 2">KOPRI26562</strain>
    </source>
</reference>
<protein>
    <submittedName>
        <fullName evidence="1">Uncharacterized protein</fullName>
    </submittedName>
</protein>
<organism evidence="1 2">
    <name type="scientific">Deinococcus marmoris</name>
    <dbReference type="NCBI Taxonomy" id="249408"/>
    <lineage>
        <taxon>Bacteria</taxon>
        <taxon>Thermotogati</taxon>
        <taxon>Deinococcota</taxon>
        <taxon>Deinococci</taxon>
        <taxon>Deinococcales</taxon>
        <taxon>Deinococcaceae</taxon>
        <taxon>Deinococcus</taxon>
    </lineage>
</organism>
<dbReference type="AlphaFoldDB" id="A0A1U7NVF6"/>
<dbReference type="RefSeq" id="WP_254843209.1">
    <property type="nucleotide sequence ID" value="NZ_MSTI01000123.1"/>
</dbReference>
<comment type="caution">
    <text evidence="1">The sequence shown here is derived from an EMBL/GenBank/DDBJ whole genome shotgun (WGS) entry which is preliminary data.</text>
</comment>
<keyword evidence="2" id="KW-1185">Reference proteome</keyword>
<evidence type="ECO:0000313" key="1">
    <source>
        <dbReference type="EMBL" id="OLV16899.1"/>
    </source>
</evidence>
<accession>A0A1U7NVF6</accession>
<proteinExistence type="predicted"/>